<dbReference type="InterPro" id="IPR011658">
    <property type="entry name" value="PA14_dom"/>
</dbReference>
<feature type="region of interest" description="Disordered" evidence="4">
    <location>
        <begin position="28"/>
        <end position="161"/>
    </location>
</feature>
<sequence>MSSIPSRGGVTTLLVAMTFFVACGDPAMQGTNGDSETAGLTPGTITDTNATTDDDPTAGSASEGTEGTEGTASGSNSSPTTTTSPTTTSTDPSATDTSDTTDGTTSPVTATMGETTDTTSGETTDTTTTGETTDTTTTTTGETTDGETTDTTTTGEPPLECGNLIVTYRDFKPKHTDFGCHMSGNMARPGLVMQMLGGDEKPVYNPAPPPAPPGYTGTNPQITSADSFSDWYNTKADINFEIVSELALNEIQPGIWSFQSNSFYPLTGMGFGNNVTPNWQNQTFPDRNGSFTTEIHTTFVYEAGQTFSFSGDDDVWVFIDGKLAMDLGGLHSQVNGSINLDTLGLIPFQSYSLDVFHAERCDSGSNFRIDTSISCFIPM</sequence>
<evidence type="ECO:0000313" key="6">
    <source>
        <dbReference type="EMBL" id="MDC0673341.1"/>
    </source>
</evidence>
<reference evidence="6 7" key="1">
    <citation type="submission" date="2022-11" db="EMBL/GenBank/DDBJ databases">
        <title>Minimal conservation of predation-associated metabolite biosynthetic gene clusters underscores biosynthetic potential of Myxococcota including descriptions for ten novel species: Archangium lansinium sp. nov., Myxococcus landrumus sp. nov., Nannocystis bai.</title>
        <authorList>
            <person name="Ahearne A."/>
            <person name="Stevens C."/>
            <person name="Dowd S."/>
        </authorList>
    </citation>
    <scope>NUCLEOTIDE SEQUENCE [LARGE SCALE GENOMIC DNA]</scope>
    <source>
        <strain evidence="6 7">NCELM</strain>
    </source>
</reference>
<dbReference type="InterPro" id="IPR051154">
    <property type="entry name" value="Prespore-cell_inducing_factor"/>
</dbReference>
<accession>A0ABT5BK75</accession>
<name>A0ABT5BK75_9BACT</name>
<proteinExistence type="inferred from homology"/>
<dbReference type="EMBL" id="JAQNDN010000022">
    <property type="protein sequence ID" value="MDC0673341.1"/>
    <property type="molecule type" value="Genomic_DNA"/>
</dbReference>
<dbReference type="PROSITE" id="PS51257">
    <property type="entry name" value="PROKAR_LIPOPROTEIN"/>
    <property type="match status" value="1"/>
</dbReference>
<dbReference type="InterPro" id="IPR011874">
    <property type="entry name" value="Fibro_Slime"/>
</dbReference>
<dbReference type="NCBIfam" id="TIGR02148">
    <property type="entry name" value="Fibro_Slime"/>
    <property type="match status" value="1"/>
</dbReference>
<evidence type="ECO:0000256" key="4">
    <source>
        <dbReference type="SAM" id="MobiDB-lite"/>
    </source>
</evidence>
<feature type="compositionally biased region" description="Low complexity" evidence="4">
    <location>
        <begin position="41"/>
        <end position="143"/>
    </location>
</feature>
<evidence type="ECO:0000256" key="3">
    <source>
        <dbReference type="ARBA" id="ARBA00023180"/>
    </source>
</evidence>
<evidence type="ECO:0000313" key="7">
    <source>
        <dbReference type="Proteomes" id="UP001217838"/>
    </source>
</evidence>
<feature type="domain" description="PA14" evidence="5">
    <location>
        <begin position="233"/>
        <end position="379"/>
    </location>
</feature>
<dbReference type="Pfam" id="PF07691">
    <property type="entry name" value="PA14"/>
    <property type="match status" value="1"/>
</dbReference>
<gene>
    <name evidence="6" type="ORF">POL58_36695</name>
</gene>
<comment type="similarity">
    <text evidence="1">Belongs to the prespore-cell-inducing factor family.</text>
</comment>
<keyword evidence="2" id="KW-0732">Signal</keyword>
<keyword evidence="3" id="KW-0325">Glycoprotein</keyword>
<dbReference type="Proteomes" id="UP001217838">
    <property type="component" value="Unassembled WGS sequence"/>
</dbReference>
<dbReference type="PANTHER" id="PTHR31137">
    <property type="entry name" value="PROTEIN PSIB-RELATED-RELATED"/>
    <property type="match status" value="1"/>
</dbReference>
<organism evidence="6 7">
    <name type="scientific">Nannocystis radixulma</name>
    <dbReference type="NCBI Taxonomy" id="2995305"/>
    <lineage>
        <taxon>Bacteria</taxon>
        <taxon>Pseudomonadati</taxon>
        <taxon>Myxococcota</taxon>
        <taxon>Polyangia</taxon>
        <taxon>Nannocystales</taxon>
        <taxon>Nannocystaceae</taxon>
        <taxon>Nannocystis</taxon>
    </lineage>
</organism>
<evidence type="ECO:0000256" key="2">
    <source>
        <dbReference type="ARBA" id="ARBA00022729"/>
    </source>
</evidence>
<evidence type="ECO:0000256" key="1">
    <source>
        <dbReference type="ARBA" id="ARBA00008709"/>
    </source>
</evidence>
<protein>
    <submittedName>
        <fullName evidence="6">Fibro-slime domain-containing protein</fullName>
    </submittedName>
</protein>
<comment type="caution">
    <text evidence="6">The sequence shown here is derived from an EMBL/GenBank/DDBJ whole genome shotgun (WGS) entry which is preliminary data.</text>
</comment>
<keyword evidence="7" id="KW-1185">Reference proteome</keyword>
<evidence type="ECO:0000259" key="5">
    <source>
        <dbReference type="PROSITE" id="PS51820"/>
    </source>
</evidence>
<dbReference type="PROSITE" id="PS51820">
    <property type="entry name" value="PA14"/>
    <property type="match status" value="1"/>
</dbReference>
<dbReference type="InterPro" id="IPR037524">
    <property type="entry name" value="PA14/GLEYA"/>
</dbReference>